<dbReference type="AlphaFoldDB" id="A0A2P1PZH8"/>
<dbReference type="KEGG" id="xba:C7S18_22600"/>
<evidence type="ECO:0000256" key="5">
    <source>
        <dbReference type="ARBA" id="ARBA00022857"/>
    </source>
</evidence>
<keyword evidence="11" id="KW-0808">Transferase</keyword>
<keyword evidence="5 8" id="KW-0521">NADP</keyword>
<evidence type="ECO:0000256" key="1">
    <source>
        <dbReference type="ARBA" id="ARBA00004903"/>
    </source>
</evidence>
<dbReference type="GO" id="GO:0046654">
    <property type="term" value="P:tetrahydrofolate biosynthetic process"/>
    <property type="evidence" value="ECO:0007669"/>
    <property type="project" value="UniProtKB-UniPathway"/>
</dbReference>
<dbReference type="GO" id="GO:0046655">
    <property type="term" value="P:folic acid metabolic process"/>
    <property type="evidence" value="ECO:0007669"/>
    <property type="project" value="TreeGrafter"/>
</dbReference>
<dbReference type="PANTHER" id="PTHR48069">
    <property type="entry name" value="DIHYDROFOLATE REDUCTASE"/>
    <property type="match status" value="1"/>
</dbReference>
<dbReference type="PIRSF" id="PIRSF000194">
    <property type="entry name" value="DHFR"/>
    <property type="match status" value="1"/>
</dbReference>
<dbReference type="InterPro" id="IPR017925">
    <property type="entry name" value="DHFR_CS"/>
</dbReference>
<evidence type="ECO:0000256" key="6">
    <source>
        <dbReference type="ARBA" id="ARBA00023002"/>
    </source>
</evidence>
<dbReference type="InterPro" id="IPR001796">
    <property type="entry name" value="DHFR_dom"/>
</dbReference>
<organism evidence="11 12">
    <name type="scientific">Ahniella affigens</name>
    <dbReference type="NCBI Taxonomy" id="2021234"/>
    <lineage>
        <taxon>Bacteria</taxon>
        <taxon>Pseudomonadati</taxon>
        <taxon>Pseudomonadota</taxon>
        <taxon>Gammaproteobacteria</taxon>
        <taxon>Lysobacterales</taxon>
        <taxon>Rhodanobacteraceae</taxon>
        <taxon>Ahniella</taxon>
    </lineage>
</organism>
<keyword evidence="11" id="KW-0418">Kinase</keyword>
<comment type="function">
    <text evidence="7 8">Key enzyme in folate metabolism. Catalyzes an essential reaction for de novo glycine and purine synthesis, and for DNA precursor synthesis.</text>
</comment>
<dbReference type="PANTHER" id="PTHR48069:SF3">
    <property type="entry name" value="DIHYDROFOLATE REDUCTASE"/>
    <property type="match status" value="1"/>
</dbReference>
<dbReference type="OrthoDB" id="9804315at2"/>
<dbReference type="Pfam" id="PF00186">
    <property type="entry name" value="DHFR_1"/>
    <property type="match status" value="1"/>
</dbReference>
<feature type="domain" description="DHFR" evidence="10">
    <location>
        <begin position="6"/>
        <end position="164"/>
    </location>
</feature>
<sequence length="167" mass="18722">MQRPPEIALIAALDSARAIGFDNQLPWHLPDDLKRFKALTQGQTILMGRRTAESLGRSLPKRQNLVLSRHDAVPFAGMTRVPDLATALAHCDSERLWVIGGGEIYALCLPLARFMALTHVHTTLTQADTYFPAFSASDWQLERSTEHAADDHHAFGFQFADYRRVEP</sequence>
<evidence type="ECO:0000256" key="2">
    <source>
        <dbReference type="ARBA" id="ARBA00009539"/>
    </source>
</evidence>
<dbReference type="InterPro" id="IPR012259">
    <property type="entry name" value="DHFR"/>
</dbReference>
<dbReference type="GO" id="GO:0070401">
    <property type="term" value="F:NADP+ binding"/>
    <property type="evidence" value="ECO:0007669"/>
    <property type="project" value="UniProtKB-ARBA"/>
</dbReference>
<evidence type="ECO:0000313" key="11">
    <source>
        <dbReference type="EMBL" id="AVQ00236.1"/>
    </source>
</evidence>
<name>A0A2P1PZH8_9GAMM</name>
<dbReference type="GO" id="GO:0004146">
    <property type="term" value="F:dihydrofolate reductase activity"/>
    <property type="evidence" value="ECO:0007669"/>
    <property type="project" value="UniProtKB-EC"/>
</dbReference>
<evidence type="ECO:0000313" key="12">
    <source>
        <dbReference type="Proteomes" id="UP000241074"/>
    </source>
</evidence>
<comment type="similarity">
    <text evidence="2 8 9">Belongs to the dihydrofolate reductase family.</text>
</comment>
<dbReference type="GO" id="GO:0016301">
    <property type="term" value="F:kinase activity"/>
    <property type="evidence" value="ECO:0007669"/>
    <property type="project" value="UniProtKB-KW"/>
</dbReference>
<dbReference type="EMBL" id="CP027860">
    <property type="protein sequence ID" value="AVQ00236.1"/>
    <property type="molecule type" value="Genomic_DNA"/>
</dbReference>
<dbReference type="PROSITE" id="PS51330">
    <property type="entry name" value="DHFR_2"/>
    <property type="match status" value="1"/>
</dbReference>
<dbReference type="InterPro" id="IPR024072">
    <property type="entry name" value="DHFR-like_dom_sf"/>
</dbReference>
<evidence type="ECO:0000259" key="10">
    <source>
        <dbReference type="PROSITE" id="PS51330"/>
    </source>
</evidence>
<dbReference type="Gene3D" id="3.40.430.10">
    <property type="entry name" value="Dihydrofolate Reductase, subunit A"/>
    <property type="match status" value="1"/>
</dbReference>
<keyword evidence="4 8" id="KW-0554">One-carbon metabolism</keyword>
<keyword evidence="12" id="KW-1185">Reference proteome</keyword>
<dbReference type="EC" id="1.5.1.3" evidence="3 8"/>
<dbReference type="PRINTS" id="PR00070">
    <property type="entry name" value="DHFR"/>
</dbReference>
<proteinExistence type="inferred from homology"/>
<dbReference type="CDD" id="cd00209">
    <property type="entry name" value="DHFR"/>
    <property type="match status" value="1"/>
</dbReference>
<dbReference type="GO" id="GO:0005829">
    <property type="term" value="C:cytosol"/>
    <property type="evidence" value="ECO:0007669"/>
    <property type="project" value="TreeGrafter"/>
</dbReference>
<dbReference type="GO" id="GO:0046452">
    <property type="term" value="P:dihydrofolate metabolic process"/>
    <property type="evidence" value="ECO:0007669"/>
    <property type="project" value="TreeGrafter"/>
</dbReference>
<gene>
    <name evidence="11" type="ORF">C7S18_22600</name>
</gene>
<dbReference type="Proteomes" id="UP000241074">
    <property type="component" value="Chromosome"/>
</dbReference>
<dbReference type="GO" id="GO:0006730">
    <property type="term" value="P:one-carbon metabolic process"/>
    <property type="evidence" value="ECO:0007669"/>
    <property type="project" value="UniProtKB-KW"/>
</dbReference>
<dbReference type="UniPathway" id="UPA00077">
    <property type="reaction ID" value="UER00158"/>
</dbReference>
<comment type="catalytic activity">
    <reaction evidence="8">
        <text>(6S)-5,6,7,8-tetrahydrofolate + NADP(+) = 7,8-dihydrofolate + NADPH + H(+)</text>
        <dbReference type="Rhea" id="RHEA:15009"/>
        <dbReference type="ChEBI" id="CHEBI:15378"/>
        <dbReference type="ChEBI" id="CHEBI:57451"/>
        <dbReference type="ChEBI" id="CHEBI:57453"/>
        <dbReference type="ChEBI" id="CHEBI:57783"/>
        <dbReference type="ChEBI" id="CHEBI:58349"/>
        <dbReference type="EC" id="1.5.1.3"/>
    </reaction>
</comment>
<evidence type="ECO:0000256" key="3">
    <source>
        <dbReference type="ARBA" id="ARBA00012856"/>
    </source>
</evidence>
<dbReference type="SUPFAM" id="SSF53597">
    <property type="entry name" value="Dihydrofolate reductase-like"/>
    <property type="match status" value="1"/>
</dbReference>
<evidence type="ECO:0000256" key="8">
    <source>
        <dbReference type="PIRNR" id="PIRNR000194"/>
    </source>
</evidence>
<accession>A0A2P1PZH8</accession>
<evidence type="ECO:0000256" key="9">
    <source>
        <dbReference type="RuleBase" id="RU004474"/>
    </source>
</evidence>
<evidence type="ECO:0000256" key="7">
    <source>
        <dbReference type="ARBA" id="ARBA00025067"/>
    </source>
</evidence>
<reference evidence="11 12" key="1">
    <citation type="submission" date="2018-03" db="EMBL/GenBank/DDBJ databases">
        <title>Ahniella affigens gen. nov., sp. nov., a gammaproteobacterium isolated from sandy soil near a stream.</title>
        <authorList>
            <person name="Ko Y."/>
            <person name="Kim J.-H."/>
        </authorList>
    </citation>
    <scope>NUCLEOTIDE SEQUENCE [LARGE SCALE GENOMIC DNA]</scope>
    <source>
        <strain evidence="11 12">D13</strain>
    </source>
</reference>
<comment type="pathway">
    <text evidence="1 8">Cofactor biosynthesis; tetrahydrofolate biosynthesis; 5,6,7,8-tetrahydrofolate from 7,8-dihydrofolate: step 1/1.</text>
</comment>
<keyword evidence="6 8" id="KW-0560">Oxidoreductase</keyword>
<protein>
    <recommendedName>
        <fullName evidence="3 8">Dihydrofolate reductase</fullName>
        <ecNumber evidence="3 8">1.5.1.3</ecNumber>
    </recommendedName>
</protein>
<dbReference type="PROSITE" id="PS00075">
    <property type="entry name" value="DHFR_1"/>
    <property type="match status" value="1"/>
</dbReference>
<reference evidence="11 12" key="2">
    <citation type="submission" date="2018-03" db="EMBL/GenBank/DDBJ databases">
        <authorList>
            <person name="Keele B.F."/>
        </authorList>
    </citation>
    <scope>NUCLEOTIDE SEQUENCE [LARGE SCALE GENOMIC DNA]</scope>
    <source>
        <strain evidence="11 12">D13</strain>
    </source>
</reference>
<dbReference type="FunFam" id="3.40.430.10:FF:000001">
    <property type="entry name" value="Dihydrofolate reductase"/>
    <property type="match status" value="1"/>
</dbReference>
<evidence type="ECO:0000256" key="4">
    <source>
        <dbReference type="ARBA" id="ARBA00022563"/>
    </source>
</evidence>